<sequence length="547" mass="60444">MKVLLFALLCWVADLSHAMSGQALVTDLNARFNSNVAQCSNGAPAFHCSGILLRAVDYSTYFKFWDYGSKATTLGSVAFTYIRSDVGSTTLNGNRKSGFILKDQISALAEDKAVNLRCIFPFPTESLDDRADHGCGFAPKVGEADVDLANCAKLAVPAVTAAAWLKNFQEHSSLPKNQCSLSTRVATQFKASLEAHNRVDATWTAKPTEVLIETWDENKPEKLPVEAVFYDAATPAKLVDAQKFQRDYYLETSLFVPVVKINMLAANGDIFIYDASEQRFGQLVAERLNSRYNNFSYNCSGKPAYYCSGVIVRTTGAKPSYHSWNPSPTAVQKEGVPFSFLRKDLGITTLAWGDLHGFIFKDFATAERLGTYPISLLCSFPIDGVSWYRNGLGGCGPHESYPTSSRSCPEEGVNTMGQWKTHFYSVAGSNLNRAKHQCGFTSAVEQFASSLEARANFESPDDERAQHNEVILSLWPQDIPKQLPLYAFFYLLRQDGGSGVTGAKYMQQDYFNVTGEVLPVIRVDLAPDTISAFSYHESDQVVALIRR</sequence>
<keyword evidence="3" id="KW-1185">Reference proteome</keyword>
<dbReference type="EMBL" id="CP077091">
    <property type="protein sequence ID" value="QXI19251.1"/>
    <property type="molecule type" value="Genomic_DNA"/>
</dbReference>
<gene>
    <name evidence="2" type="ORF">HU739_009750</name>
</gene>
<keyword evidence="1" id="KW-0732">Signal</keyword>
<evidence type="ECO:0000256" key="1">
    <source>
        <dbReference type="SAM" id="SignalP"/>
    </source>
</evidence>
<dbReference type="AlphaFoldDB" id="A0A9E6THW5"/>
<reference evidence="2 3" key="1">
    <citation type="journal article" date="2020" name="Microorganisms">
        <title>Reliable Identification of Environmental Pseudomonas Isolates Using the rpoD Gene.</title>
        <authorList>
            <consortium name="The Broad Institute Genome Sequencing Platform"/>
            <person name="Girard L."/>
            <person name="Lood C."/>
            <person name="Rokni-Zadeh H."/>
            <person name="van Noort V."/>
            <person name="Lavigne R."/>
            <person name="De Mot R."/>
        </authorList>
    </citation>
    <scope>NUCLEOTIDE SEQUENCE [LARGE SCALE GENOMIC DNA]</scope>
    <source>
        <strain evidence="2 3">SWRI65</strain>
    </source>
</reference>
<proteinExistence type="predicted"/>
<organism evidence="2 3">
    <name type="scientific">Pseudomonas hamedanensis</name>
    <dbReference type="NCBI Taxonomy" id="2745504"/>
    <lineage>
        <taxon>Bacteria</taxon>
        <taxon>Pseudomonadati</taxon>
        <taxon>Pseudomonadota</taxon>
        <taxon>Gammaproteobacteria</taxon>
        <taxon>Pseudomonadales</taxon>
        <taxon>Pseudomonadaceae</taxon>
        <taxon>Pseudomonas</taxon>
    </lineage>
</organism>
<dbReference type="KEGG" id="phv:HU739_009750"/>
<dbReference type="RefSeq" id="WP_186552048.1">
    <property type="nucleotide sequence ID" value="NZ_CP077091.1"/>
</dbReference>
<reference evidence="2 3" key="2">
    <citation type="journal article" date="2021" name="Microorganisms">
        <title>The Ever-Expanding Pseudomonas Genus: Description of 43 New Species and Partition of the Pseudomonas putida Group.</title>
        <authorList>
            <person name="Girard L."/>
            <person name="Lood C."/>
            <person name="Hofte M."/>
            <person name="Vandamme P."/>
            <person name="Rokni-Zadeh H."/>
            <person name="van Noort V."/>
            <person name="Lavigne R."/>
            <person name="De Mot R."/>
        </authorList>
    </citation>
    <scope>NUCLEOTIDE SEQUENCE [LARGE SCALE GENOMIC DNA]</scope>
    <source>
        <strain evidence="2 3">SWRI65</strain>
    </source>
</reference>
<evidence type="ECO:0000313" key="3">
    <source>
        <dbReference type="Proteomes" id="UP000631521"/>
    </source>
</evidence>
<feature type="chain" id="PRO_5038540538" description="Halovibrin HvnA" evidence="1">
    <location>
        <begin position="19"/>
        <end position="547"/>
    </location>
</feature>
<evidence type="ECO:0000313" key="2">
    <source>
        <dbReference type="EMBL" id="QXI19251.1"/>
    </source>
</evidence>
<dbReference type="Proteomes" id="UP000631521">
    <property type="component" value="Chromosome"/>
</dbReference>
<name>A0A9E6THW5_9PSED</name>
<protein>
    <recommendedName>
        <fullName evidence="4">Halovibrin HvnA</fullName>
    </recommendedName>
</protein>
<accession>A0A9E6THW5</accession>
<feature type="signal peptide" evidence="1">
    <location>
        <begin position="1"/>
        <end position="18"/>
    </location>
</feature>
<evidence type="ECO:0008006" key="4">
    <source>
        <dbReference type="Google" id="ProtNLM"/>
    </source>
</evidence>